<evidence type="ECO:0000256" key="1">
    <source>
        <dbReference type="SAM" id="Phobius"/>
    </source>
</evidence>
<feature type="transmembrane region" description="Helical" evidence="1">
    <location>
        <begin position="45"/>
        <end position="62"/>
    </location>
</feature>
<feature type="transmembrane region" description="Helical" evidence="1">
    <location>
        <begin position="238"/>
        <end position="256"/>
    </location>
</feature>
<feature type="transmembrane region" description="Helical" evidence="1">
    <location>
        <begin position="301"/>
        <end position="318"/>
    </location>
</feature>
<feature type="transmembrane region" description="Helical" evidence="1">
    <location>
        <begin position="208"/>
        <end position="232"/>
    </location>
</feature>
<dbReference type="InterPro" id="IPR025291">
    <property type="entry name" value="DUF4153"/>
</dbReference>
<dbReference type="Pfam" id="PF13687">
    <property type="entry name" value="DUF4153"/>
    <property type="match status" value="1"/>
</dbReference>
<keyword evidence="1" id="KW-0472">Membrane</keyword>
<feature type="transmembrane region" description="Helical" evidence="1">
    <location>
        <begin position="21"/>
        <end position="39"/>
    </location>
</feature>
<feature type="transmembrane region" description="Helical" evidence="1">
    <location>
        <begin position="268"/>
        <end position="289"/>
    </location>
</feature>
<comment type="caution">
    <text evidence="2">The sequence shown here is derived from an EMBL/GenBank/DDBJ whole genome shotgun (WGS) entry which is preliminary data.</text>
</comment>
<feature type="transmembrane region" description="Helical" evidence="1">
    <location>
        <begin position="94"/>
        <end position="113"/>
    </location>
</feature>
<keyword evidence="1" id="KW-1133">Transmembrane helix</keyword>
<dbReference type="EMBL" id="JANDHW010000004">
    <property type="protein sequence ID" value="MCP9611525.1"/>
    <property type="molecule type" value="Genomic_DNA"/>
</dbReference>
<evidence type="ECO:0000313" key="2">
    <source>
        <dbReference type="EMBL" id="MCP9611525.1"/>
    </source>
</evidence>
<accession>A0ABT1MFW9</accession>
<reference evidence="2 3" key="1">
    <citation type="submission" date="2022-07" db="EMBL/GenBank/DDBJ databases">
        <title>Fecal culturing of patients with breast cancer.</title>
        <authorList>
            <person name="Teng N.M.Y."/>
            <person name="Kiu R."/>
            <person name="Evans R."/>
            <person name="Baker D.J."/>
            <person name="Zenner C."/>
            <person name="Robinson S.D."/>
            <person name="Hall L.J."/>
        </authorList>
    </citation>
    <scope>NUCLEOTIDE SEQUENCE [LARGE SCALE GENOMIC DNA]</scope>
    <source>
        <strain evidence="2 3">LH1063</strain>
    </source>
</reference>
<keyword evidence="3" id="KW-1185">Reference proteome</keyword>
<dbReference type="RefSeq" id="WP_255026365.1">
    <property type="nucleotide sequence ID" value="NZ_JANDHW010000004.1"/>
</dbReference>
<name>A0ABT1MFW9_9BACT</name>
<feature type="transmembrane region" description="Helical" evidence="1">
    <location>
        <begin position="125"/>
        <end position="146"/>
    </location>
</feature>
<keyword evidence="1" id="KW-0812">Transmembrane</keyword>
<proteinExistence type="predicted"/>
<evidence type="ECO:0000313" key="3">
    <source>
        <dbReference type="Proteomes" id="UP001205603"/>
    </source>
</evidence>
<sequence length="555" mass="65114">MKEKITIFLKQITLTIRNFPAETALSVYCFFLCVLYKEHVWVHNTQFRFVIPLFMILSYLLNDWFKTKYRFIYYLSPLLCVPFFFIFVDDWVTSIAYPITILIGILLVTIHKWKKQNTFFVSDTLHYLLCAFYAVLFTGIAFLLLVSIYYSINYIFDVELFNENEFLSYLSMFIFIIGTPLLFFTFISRRVIYKQAEKRNFGDILLNYIISPAILIYTLILYIYFLTILFSWSLPKGGIAYMVFAFTIIAIISKSLQPFLYKPLYNWYYKNFSFIALPAVTMFWIGVSYRICQYGLTQSRTYLVICGFIMTATLFMFMSRKTGKYLYATILTIILFATFTYIPGISAGNIGIYSQIREVKKAVAELNLKYENGIIILPVDTIHIDSIQTNSYNRLLDASRYIENEKGREFMISYFGVSRAEISRKLLPYVIDGINKSSSIYLSKFKKPYSCKGYSLVYPYETGGMTIYNNDKTLIMKNNDVLILEISYDRLKQEQLKKAGITSLSPSEREIREHNDELMIYRHKNFMIVFSFLKFEIQDDTLSLVSLGIDNIFLK</sequence>
<feature type="transmembrane region" description="Helical" evidence="1">
    <location>
        <begin position="325"/>
        <end position="344"/>
    </location>
</feature>
<protein>
    <submittedName>
        <fullName evidence="2">DUF4153 domain-containing protein</fullName>
    </submittedName>
</protein>
<gene>
    <name evidence="2" type="ORF">NMU02_05415</name>
</gene>
<feature type="transmembrane region" description="Helical" evidence="1">
    <location>
        <begin position="166"/>
        <end position="187"/>
    </location>
</feature>
<feature type="transmembrane region" description="Helical" evidence="1">
    <location>
        <begin position="71"/>
        <end position="88"/>
    </location>
</feature>
<organism evidence="2 3">
    <name type="scientific">Coprobacter tertius</name>
    <dbReference type="NCBI Taxonomy" id="2944915"/>
    <lineage>
        <taxon>Bacteria</taxon>
        <taxon>Pseudomonadati</taxon>
        <taxon>Bacteroidota</taxon>
        <taxon>Bacteroidia</taxon>
        <taxon>Bacteroidales</taxon>
        <taxon>Barnesiellaceae</taxon>
        <taxon>Coprobacter</taxon>
    </lineage>
</organism>
<dbReference type="Proteomes" id="UP001205603">
    <property type="component" value="Unassembled WGS sequence"/>
</dbReference>